<dbReference type="GO" id="GO:0004143">
    <property type="term" value="F:ATP-dependent diacylglycerol kinase activity"/>
    <property type="evidence" value="ECO:0007669"/>
    <property type="project" value="UniProtKB-EC"/>
</dbReference>
<keyword evidence="36" id="KW-1185">Reference proteome</keyword>
<keyword evidence="10" id="KW-0863">Zinc-finger</keyword>
<comment type="catalytic activity">
    <reaction evidence="17">
        <text>1,2-di-(9Z-octadecenoyl)-sn-glycerol + ATP = 1,2-di-(9Z-octadecenoyl)-sn-glycero-3-phosphate + ADP + H(+)</text>
        <dbReference type="Rhea" id="RHEA:40327"/>
        <dbReference type="ChEBI" id="CHEBI:15378"/>
        <dbReference type="ChEBI" id="CHEBI:30616"/>
        <dbReference type="ChEBI" id="CHEBI:52333"/>
        <dbReference type="ChEBI" id="CHEBI:74546"/>
        <dbReference type="ChEBI" id="CHEBI:456216"/>
    </reaction>
    <physiologicalReaction direction="left-to-right" evidence="17">
        <dbReference type="Rhea" id="RHEA:40328"/>
    </physiologicalReaction>
</comment>
<reference evidence="35" key="1">
    <citation type="submission" date="2019-07" db="EMBL/GenBank/DDBJ databases">
        <authorList>
            <consortium name="Wellcome Sanger Institute Data Sharing"/>
        </authorList>
    </citation>
    <scope>NUCLEOTIDE SEQUENCE [LARGE SCALE GENOMIC DNA]</scope>
</reference>
<comment type="subunit">
    <text evidence="4">Monomer.</text>
</comment>
<dbReference type="SMART" id="SM00054">
    <property type="entry name" value="EFh"/>
    <property type="match status" value="2"/>
</dbReference>
<dbReference type="PROSITE" id="PS00479">
    <property type="entry name" value="ZF_DAG_PE_1"/>
    <property type="match status" value="1"/>
</dbReference>
<evidence type="ECO:0000256" key="13">
    <source>
        <dbReference type="ARBA" id="ARBA00022837"/>
    </source>
</evidence>
<comment type="function">
    <text evidence="29">Diacylglycerol kinase that converts diacylglycerol/DAG into phosphatidic acid/phosphatidate/PA and regulates the respective levels of these two bioactive lipids. Thereby, acts as a central switch between the signaling pathways activated by these second messengers with different cellular targets and opposite effects in numerous biological processes. Also plays an important role in the biosynthesis of complex lipids. Can also phosphorylate 1-alkyl-2-acylglycerol in vitro as efficiently as diacylglycerol provided it contains an arachidonoyl group. Also involved in the production of alkyl-lysophosphatidic acid, another bioactive lipid, through the phosphorylation of 1-alkyl-2-acetyl glycerol.</text>
</comment>
<dbReference type="GO" id="GO:0005829">
    <property type="term" value="C:cytosol"/>
    <property type="evidence" value="ECO:0007669"/>
    <property type="project" value="UniProtKB-SubCell"/>
</dbReference>
<dbReference type="GO" id="GO:0005509">
    <property type="term" value="F:calcium ion binding"/>
    <property type="evidence" value="ECO:0007669"/>
    <property type="project" value="InterPro"/>
</dbReference>
<feature type="domain" description="Phorbol-ester/DAG-type" evidence="32">
    <location>
        <begin position="201"/>
        <end position="251"/>
    </location>
</feature>
<comment type="catalytic activity">
    <reaction evidence="28">
        <text>1-O-hexadecyl-2-acetyl-sn-glycerol + ATP = 1-O-hexadecyl-2-acetyl-sn-glycero-3-phosphate + ADP + H(+)</text>
        <dbReference type="Rhea" id="RHEA:41676"/>
        <dbReference type="ChEBI" id="CHEBI:15378"/>
        <dbReference type="ChEBI" id="CHEBI:30616"/>
        <dbReference type="ChEBI" id="CHEBI:75936"/>
        <dbReference type="ChEBI" id="CHEBI:78385"/>
        <dbReference type="ChEBI" id="CHEBI:456216"/>
    </reaction>
    <physiologicalReaction direction="left-to-right" evidence="28">
        <dbReference type="Rhea" id="RHEA:41677"/>
    </physiologicalReaction>
</comment>
<comment type="catalytic activity">
    <reaction evidence="20">
        <text>a 1,2-diacyl-sn-glycerol + ATP = a 1,2-diacyl-sn-glycero-3-phosphate + ADP + H(+)</text>
        <dbReference type="Rhea" id="RHEA:10272"/>
        <dbReference type="ChEBI" id="CHEBI:15378"/>
        <dbReference type="ChEBI" id="CHEBI:17815"/>
        <dbReference type="ChEBI" id="CHEBI:30616"/>
        <dbReference type="ChEBI" id="CHEBI:58608"/>
        <dbReference type="ChEBI" id="CHEBI:456216"/>
        <dbReference type="EC" id="2.7.1.107"/>
    </reaction>
    <physiologicalReaction direction="left-to-right" evidence="20">
        <dbReference type="Rhea" id="RHEA:10273"/>
    </physiologicalReaction>
</comment>
<dbReference type="InterPro" id="IPR037607">
    <property type="entry name" value="DGK"/>
</dbReference>
<dbReference type="PROSITE" id="PS50146">
    <property type="entry name" value="DAGK"/>
    <property type="match status" value="1"/>
</dbReference>
<dbReference type="InterPro" id="IPR017438">
    <property type="entry name" value="ATP-NAD_kinase_N"/>
</dbReference>
<dbReference type="InterPro" id="IPR001206">
    <property type="entry name" value="Diacylglycerol_kinase_cat_dom"/>
</dbReference>
<evidence type="ECO:0000256" key="7">
    <source>
        <dbReference type="ARBA" id="ARBA00022723"/>
    </source>
</evidence>
<evidence type="ECO:0000256" key="8">
    <source>
        <dbReference type="ARBA" id="ARBA00022737"/>
    </source>
</evidence>
<dbReference type="InterPro" id="IPR029477">
    <property type="entry name" value="DAG_kinase_typeI_N"/>
</dbReference>
<comment type="catalytic activity">
    <reaction evidence="27">
        <text>1-O-alkyl-2-acyl-sn-glycerol + ATP = 1-O-alkyl-2-acyl-sn-glycero-3-phosphate + ADP + H(+)</text>
        <dbReference type="Rhea" id="RHEA:44072"/>
        <dbReference type="ChEBI" id="CHEBI:15378"/>
        <dbReference type="ChEBI" id="CHEBI:30616"/>
        <dbReference type="ChEBI" id="CHEBI:52595"/>
        <dbReference type="ChEBI" id="CHEBI:73332"/>
        <dbReference type="ChEBI" id="CHEBI:456216"/>
    </reaction>
    <physiologicalReaction direction="left-to-right" evidence="27">
        <dbReference type="Rhea" id="RHEA:44073"/>
    </physiologicalReaction>
</comment>
<dbReference type="UniPathway" id="UPA00230"/>
<comment type="catalytic activity">
    <reaction evidence="26">
        <text>1-O-hexadecyl-2-(9Z-octadecenoyl)-sn-glycerol + ATP = 1-O-hexadecyl-2-(9Z-octadecenoyl)-sn-glycero-3-phosphate + ADP + H(+)</text>
        <dbReference type="Rhea" id="RHEA:40407"/>
        <dbReference type="ChEBI" id="CHEBI:15378"/>
        <dbReference type="ChEBI" id="CHEBI:30616"/>
        <dbReference type="ChEBI" id="CHEBI:77185"/>
        <dbReference type="ChEBI" id="CHEBI:77187"/>
        <dbReference type="ChEBI" id="CHEBI:456216"/>
    </reaction>
    <physiologicalReaction direction="left-to-right" evidence="26">
        <dbReference type="Rhea" id="RHEA:40408"/>
    </physiologicalReaction>
</comment>
<dbReference type="PROSITE" id="PS00018">
    <property type="entry name" value="EF_HAND_1"/>
    <property type="match status" value="2"/>
</dbReference>
<feature type="domain" description="DAGKc" evidence="33">
    <location>
        <begin position="370"/>
        <end position="506"/>
    </location>
</feature>
<evidence type="ECO:0000256" key="12">
    <source>
        <dbReference type="ARBA" id="ARBA00022833"/>
    </source>
</evidence>
<comment type="subcellular location">
    <subcellularLocation>
        <location evidence="1">Cytoplasm</location>
        <location evidence="1">Cytosol</location>
    </subcellularLocation>
</comment>
<evidence type="ECO:0000256" key="19">
    <source>
        <dbReference type="ARBA" id="ARBA00023400"/>
    </source>
</evidence>
<keyword evidence="7" id="KW-0479">Metal-binding</keyword>
<dbReference type="PROSITE" id="PS50081">
    <property type="entry name" value="ZF_DAG_PE_2"/>
    <property type="match status" value="2"/>
</dbReference>
<dbReference type="GO" id="GO:0005524">
    <property type="term" value="F:ATP binding"/>
    <property type="evidence" value="ECO:0007669"/>
    <property type="project" value="UniProtKB-KW"/>
</dbReference>
<dbReference type="Gene3D" id="1.10.238.10">
    <property type="entry name" value="EF-hand"/>
    <property type="match status" value="1"/>
</dbReference>
<dbReference type="SUPFAM" id="SSF111331">
    <property type="entry name" value="NAD kinase/diacylglycerol kinase-like"/>
    <property type="match status" value="1"/>
</dbReference>
<keyword evidence="8" id="KW-0677">Repeat</keyword>
<evidence type="ECO:0000256" key="31">
    <source>
        <dbReference type="RuleBase" id="RU361128"/>
    </source>
</evidence>
<keyword evidence="6 31" id="KW-0808">Transferase</keyword>
<dbReference type="CDD" id="cd00051">
    <property type="entry name" value="EFh"/>
    <property type="match status" value="1"/>
</dbReference>
<evidence type="ECO:0000256" key="21">
    <source>
        <dbReference type="ARBA" id="ARBA00034613"/>
    </source>
</evidence>
<evidence type="ECO:0000256" key="26">
    <source>
        <dbReference type="ARBA" id="ARBA00034638"/>
    </source>
</evidence>
<evidence type="ECO:0000256" key="25">
    <source>
        <dbReference type="ARBA" id="ARBA00034636"/>
    </source>
</evidence>
<keyword evidence="12" id="KW-0862">Zinc</keyword>
<dbReference type="InterPro" id="IPR047469">
    <property type="entry name" value="C1_DGKalpha_rpt2"/>
</dbReference>
<accession>A0A8C5A9W2</accession>
<feature type="domain" description="EF-hand" evidence="34">
    <location>
        <begin position="113"/>
        <end position="148"/>
    </location>
</feature>
<keyword evidence="5" id="KW-0963">Cytoplasm</keyword>
<name>A0A8C5A9W2_GADMO</name>
<dbReference type="Pfam" id="PF00609">
    <property type="entry name" value="DAGK_acc"/>
    <property type="match status" value="1"/>
</dbReference>
<comment type="catalytic activity">
    <reaction evidence="25">
        <text>1-hexadecanoyl-2-(9Z-octadecenoyl)-sn-glycerol + ATP = 1-hexadecanoyl-2-(9Z-octadecenoyl)-sn-glycero-3-phosphate + ADP + H(+)</text>
        <dbReference type="Rhea" id="RHEA:43416"/>
        <dbReference type="ChEBI" id="CHEBI:15378"/>
        <dbReference type="ChEBI" id="CHEBI:30616"/>
        <dbReference type="ChEBI" id="CHEBI:64839"/>
        <dbReference type="ChEBI" id="CHEBI:75466"/>
        <dbReference type="ChEBI" id="CHEBI:456216"/>
    </reaction>
    <physiologicalReaction direction="left-to-right" evidence="25">
        <dbReference type="Rhea" id="RHEA:43417"/>
    </physiologicalReaction>
</comment>
<comment type="catalytic activity">
    <reaction evidence="19">
        <text>1-octadecanoyl-2-(5Z,8Z,11Z,14Z-eicosatetraenoyl)-sn-glycerol + ATP = 1-octadecanoyl-2-(5Z,8Z,11Z,14Z-eicosatetraenoyl)-sn-glycero-3-phosphate + ADP + H(+)</text>
        <dbReference type="Rhea" id="RHEA:40323"/>
        <dbReference type="ChEBI" id="CHEBI:15378"/>
        <dbReference type="ChEBI" id="CHEBI:30616"/>
        <dbReference type="ChEBI" id="CHEBI:75728"/>
        <dbReference type="ChEBI" id="CHEBI:77091"/>
        <dbReference type="ChEBI" id="CHEBI:456216"/>
    </reaction>
    <physiologicalReaction direction="left-to-right" evidence="19">
        <dbReference type="Rhea" id="RHEA:40324"/>
    </physiologicalReaction>
</comment>
<keyword evidence="9 31" id="KW-0547">Nucleotide-binding</keyword>
<dbReference type="Pfam" id="PF00781">
    <property type="entry name" value="DAGK_cat"/>
    <property type="match status" value="1"/>
</dbReference>
<dbReference type="PANTHER" id="PTHR11255:SF38">
    <property type="entry name" value="DIACYLGLYCEROL KINASE ALPHA"/>
    <property type="match status" value="1"/>
</dbReference>
<dbReference type="InterPro" id="IPR000756">
    <property type="entry name" value="Diacylglycerol_kin_accessory"/>
</dbReference>
<feature type="domain" description="Phorbol-ester/DAG-type" evidence="32">
    <location>
        <begin position="266"/>
        <end position="316"/>
    </location>
</feature>
<dbReference type="CDD" id="cd20799">
    <property type="entry name" value="C1_DGK_typeI_rpt1"/>
    <property type="match status" value="1"/>
</dbReference>
<comment type="catalytic activity">
    <reaction evidence="23">
        <text>1-O-hexadecyl-2-(5Z,8Z,11Z,14Z-eicosatetraenoyl)-sn-glycerol + ATP = 1-O-hexadecyl-2-(5Z,8Z,11Z,14Z-eicosatetraenoyl)-sn-glycero-3-phosphate + ADP + H(+)</text>
        <dbReference type="Rhea" id="RHEA:40403"/>
        <dbReference type="ChEBI" id="CHEBI:15378"/>
        <dbReference type="ChEBI" id="CHEBI:30616"/>
        <dbReference type="ChEBI" id="CHEBI:77184"/>
        <dbReference type="ChEBI" id="CHEBI:77186"/>
        <dbReference type="ChEBI" id="CHEBI:456216"/>
    </reaction>
    <physiologicalReaction direction="left-to-right" evidence="23">
        <dbReference type="Rhea" id="RHEA:40404"/>
    </physiologicalReaction>
</comment>
<dbReference type="SMART" id="SM00109">
    <property type="entry name" value="C1"/>
    <property type="match status" value="2"/>
</dbReference>
<evidence type="ECO:0000256" key="6">
    <source>
        <dbReference type="ARBA" id="ARBA00022679"/>
    </source>
</evidence>
<comment type="catalytic activity">
    <reaction evidence="30">
        <text>a 1-O-alkyl-sn-glycerol + ATP = a 1-O-alkyl-sn-glycero-3-phosphate + ADP + H(+)</text>
        <dbReference type="Rhea" id="RHEA:16937"/>
        <dbReference type="ChEBI" id="CHEBI:15378"/>
        <dbReference type="ChEBI" id="CHEBI:15850"/>
        <dbReference type="ChEBI" id="CHEBI:30616"/>
        <dbReference type="ChEBI" id="CHEBI:58014"/>
        <dbReference type="ChEBI" id="CHEBI:456216"/>
        <dbReference type="EC" id="2.7.1.93"/>
    </reaction>
    <physiologicalReaction direction="left-to-right" evidence="30">
        <dbReference type="Rhea" id="RHEA:16938"/>
    </physiologicalReaction>
</comment>
<dbReference type="PROSITE" id="PS50222">
    <property type="entry name" value="EF_HAND_2"/>
    <property type="match status" value="1"/>
</dbReference>
<evidence type="ECO:0000259" key="33">
    <source>
        <dbReference type="PROSITE" id="PS50146"/>
    </source>
</evidence>
<evidence type="ECO:0000256" key="9">
    <source>
        <dbReference type="ARBA" id="ARBA00022741"/>
    </source>
</evidence>
<evidence type="ECO:0000256" key="4">
    <source>
        <dbReference type="ARBA" id="ARBA00011245"/>
    </source>
</evidence>
<dbReference type="Proteomes" id="UP000694546">
    <property type="component" value="Chromosome 1"/>
</dbReference>
<evidence type="ECO:0000256" key="14">
    <source>
        <dbReference type="ARBA" id="ARBA00022840"/>
    </source>
</evidence>
<evidence type="ECO:0000256" key="18">
    <source>
        <dbReference type="ARBA" id="ARBA00023395"/>
    </source>
</evidence>
<dbReference type="SUPFAM" id="SSF57889">
    <property type="entry name" value="Cysteine-rich domain"/>
    <property type="match status" value="2"/>
</dbReference>
<dbReference type="GO" id="GO:0046486">
    <property type="term" value="P:glycerolipid metabolic process"/>
    <property type="evidence" value="ECO:0007669"/>
    <property type="project" value="UniProtKB-UniPathway"/>
</dbReference>
<dbReference type="InterPro" id="IPR038199">
    <property type="entry name" value="DGK_typeI_N_sf"/>
</dbReference>
<comment type="similarity">
    <text evidence="3 31">Belongs to the eukaryotic diacylglycerol kinase family.</text>
</comment>
<comment type="catalytic activity">
    <reaction evidence="22">
        <text>1-O-hexadecyl-sn-glycerol + ATP = 1-O-hexadecyl-sn-glycero-3-phosphate + ADP + H(+)</text>
        <dbReference type="Rhea" id="RHEA:41672"/>
        <dbReference type="ChEBI" id="CHEBI:15378"/>
        <dbReference type="ChEBI" id="CHEBI:30616"/>
        <dbReference type="ChEBI" id="CHEBI:34115"/>
        <dbReference type="ChEBI" id="CHEBI:77580"/>
        <dbReference type="ChEBI" id="CHEBI:456216"/>
    </reaction>
    <physiologicalReaction direction="left-to-right" evidence="22">
        <dbReference type="Rhea" id="RHEA:41673"/>
    </physiologicalReaction>
</comment>
<evidence type="ECO:0000256" key="10">
    <source>
        <dbReference type="ARBA" id="ARBA00022771"/>
    </source>
</evidence>
<evidence type="ECO:0000259" key="32">
    <source>
        <dbReference type="PROSITE" id="PS50081"/>
    </source>
</evidence>
<organism evidence="35 36">
    <name type="scientific">Gadus morhua</name>
    <name type="common">Atlantic cod</name>
    <dbReference type="NCBI Taxonomy" id="8049"/>
    <lineage>
        <taxon>Eukaryota</taxon>
        <taxon>Metazoa</taxon>
        <taxon>Chordata</taxon>
        <taxon>Craniata</taxon>
        <taxon>Vertebrata</taxon>
        <taxon>Euteleostomi</taxon>
        <taxon>Actinopterygii</taxon>
        <taxon>Neopterygii</taxon>
        <taxon>Teleostei</taxon>
        <taxon>Neoteleostei</taxon>
        <taxon>Acanthomorphata</taxon>
        <taxon>Zeiogadaria</taxon>
        <taxon>Gadariae</taxon>
        <taxon>Gadiformes</taxon>
        <taxon>Gadoidei</taxon>
        <taxon>Gadidae</taxon>
        <taxon>Gadus</taxon>
    </lineage>
</organism>
<comment type="pathway">
    <text evidence="2">Lipid metabolism; glycerolipid metabolism.</text>
</comment>
<dbReference type="InterPro" id="IPR018247">
    <property type="entry name" value="EF_Hand_1_Ca_BS"/>
</dbReference>
<evidence type="ECO:0000256" key="20">
    <source>
        <dbReference type="ARBA" id="ARBA00023411"/>
    </source>
</evidence>
<keyword evidence="16" id="KW-0443">Lipid metabolism</keyword>
<sequence length="713" mass="79531">MAAPADPEVKELNPVDFIQLQQYIEYCSLKVKDVLREFDADGRLAQHRHGERINEEGFRLFLKTYLEVGDLPLDLCQRLFRSFENSQSAQDDSAKEVYLKDVSCYFSLLEDGQPRDKLEFAFKLYDRDGNGVLDSSEVDRIIAQMMHAADYLGWDVSELRPVLKDMMVAIDADASGTVSLDEWVEGGMNNIPLLMTQKDGQHLWRMKHFNKPVYCNVCQNMLLGLRKQGLCCTCCKYTVHGRCANRSTAPCTRTYVKSKKETGVPAHDWVIGNCDSGKCDKCQKKIKSYQGLSGKHCVWCHTMRHDECVAHEPIECTCGPLRDHVLPPWAIYPVIKERRGEVKNGCSTATEESELNTTPDGQVLQISPVANTHPLLVFVNPKSGGKQGEKVLRKFQYLLNPRQVFNLLNGGPAQGLSFFRNLQDYRILVCGGDGTVGWILDAIDKANLLVRPPVAVLPLGTGNDLARCLRWGGGYDGVDLGRVLKELEGSSPVLMDRWSVRVVTDPDQEEGDPVPYEIINNYFSIGVDASIAHRFHTMREKHPQKFNIGPKASCFLHCLLCVCGQCCGMPIDLSSLSMEGIAVLNIPSMHGGSNLWGEMKKGDVKAAAGQEEPEVIVDPEVLKVTTQDVSDRRLEVVGLEGVIEMGQIYTGMKSAVRLAKTSQITIRTTKALPMQIDGEPWMQPPCTIHITHKNQANMLMAPLAKSSSFFSYK</sequence>
<dbReference type="InterPro" id="IPR011992">
    <property type="entry name" value="EF-hand-dom_pair"/>
</dbReference>
<evidence type="ECO:0000256" key="16">
    <source>
        <dbReference type="ARBA" id="ARBA00023098"/>
    </source>
</evidence>
<dbReference type="AlphaFoldDB" id="A0A8C5A9W2"/>
<evidence type="ECO:0000256" key="15">
    <source>
        <dbReference type="ARBA" id="ARBA00022990"/>
    </source>
</evidence>
<dbReference type="Gene3D" id="1.10.238.110">
    <property type="entry name" value="Diacylglycerol kinase alpha"/>
    <property type="match status" value="1"/>
</dbReference>
<dbReference type="Gene3D" id="3.30.60.20">
    <property type="match status" value="2"/>
</dbReference>
<proteinExistence type="inferred from homology"/>
<evidence type="ECO:0000259" key="34">
    <source>
        <dbReference type="PROSITE" id="PS50222"/>
    </source>
</evidence>
<keyword evidence="14 31" id="KW-0067">ATP-binding</keyword>
<dbReference type="EC" id="2.7.1.107" evidence="31"/>
<evidence type="ECO:0000256" key="2">
    <source>
        <dbReference type="ARBA" id="ARBA00005175"/>
    </source>
</evidence>
<evidence type="ECO:0000256" key="11">
    <source>
        <dbReference type="ARBA" id="ARBA00022777"/>
    </source>
</evidence>
<dbReference type="GO" id="GO:0007200">
    <property type="term" value="P:phospholipase C-activating G protein-coupled receptor signaling pathway"/>
    <property type="evidence" value="ECO:0007669"/>
    <property type="project" value="InterPro"/>
</dbReference>
<keyword evidence="13" id="KW-0106">Calcium</keyword>
<dbReference type="SUPFAM" id="SSF47473">
    <property type="entry name" value="EF-hand"/>
    <property type="match status" value="2"/>
</dbReference>
<dbReference type="GO" id="GO:0008270">
    <property type="term" value="F:zinc ion binding"/>
    <property type="evidence" value="ECO:0007669"/>
    <property type="project" value="UniProtKB-KW"/>
</dbReference>
<evidence type="ECO:0000256" key="29">
    <source>
        <dbReference type="ARBA" id="ARBA00045593"/>
    </source>
</evidence>
<evidence type="ECO:0000256" key="24">
    <source>
        <dbReference type="ARBA" id="ARBA00034632"/>
    </source>
</evidence>
<evidence type="ECO:0000256" key="5">
    <source>
        <dbReference type="ARBA" id="ARBA00022490"/>
    </source>
</evidence>
<evidence type="ECO:0000256" key="23">
    <source>
        <dbReference type="ARBA" id="ARBA00034624"/>
    </source>
</evidence>
<dbReference type="Pfam" id="PF14513">
    <property type="entry name" value="DAG_kinase_N"/>
    <property type="match status" value="1"/>
</dbReference>
<evidence type="ECO:0000256" key="28">
    <source>
        <dbReference type="ARBA" id="ARBA00034647"/>
    </source>
</evidence>
<dbReference type="Pfam" id="PF00130">
    <property type="entry name" value="C1_1"/>
    <property type="match status" value="2"/>
</dbReference>
<dbReference type="GO" id="GO:0005886">
    <property type="term" value="C:plasma membrane"/>
    <property type="evidence" value="ECO:0007669"/>
    <property type="project" value="TreeGrafter"/>
</dbReference>
<evidence type="ECO:0000256" key="17">
    <source>
        <dbReference type="ARBA" id="ARBA00023371"/>
    </source>
</evidence>
<keyword evidence="11 31" id="KW-0418">Kinase</keyword>
<dbReference type="Gene3D" id="2.60.200.40">
    <property type="match status" value="1"/>
</dbReference>
<evidence type="ECO:0000256" key="27">
    <source>
        <dbReference type="ARBA" id="ARBA00034642"/>
    </source>
</evidence>
<dbReference type="SMART" id="SM00045">
    <property type="entry name" value="DAGKa"/>
    <property type="match status" value="1"/>
</dbReference>
<dbReference type="PANTHER" id="PTHR11255">
    <property type="entry name" value="DIACYLGLYCEROL KINASE"/>
    <property type="match status" value="1"/>
</dbReference>
<dbReference type="Pfam" id="PF13499">
    <property type="entry name" value="EF-hand_7"/>
    <property type="match status" value="1"/>
</dbReference>
<evidence type="ECO:0000256" key="1">
    <source>
        <dbReference type="ARBA" id="ARBA00004514"/>
    </source>
</evidence>
<keyword evidence="15" id="KW-0007">Acetylation</keyword>
<dbReference type="InterPro" id="IPR046349">
    <property type="entry name" value="C1-like_sf"/>
</dbReference>
<dbReference type="InterPro" id="IPR002219">
    <property type="entry name" value="PKC_DAG/PE"/>
</dbReference>
<dbReference type="InterPro" id="IPR002048">
    <property type="entry name" value="EF_hand_dom"/>
</dbReference>
<evidence type="ECO:0000256" key="22">
    <source>
        <dbReference type="ARBA" id="ARBA00034614"/>
    </source>
</evidence>
<comment type="catalytic activity">
    <reaction evidence="21">
        <text>2-(9Z-octadecenoyl)-glycerol + ATP = 2-(9Z-octadecenoyl)-sn-glycero-3-phosphate + ADP + H(+)</text>
        <dbReference type="Rhea" id="RHEA:63328"/>
        <dbReference type="ChEBI" id="CHEBI:15378"/>
        <dbReference type="ChEBI" id="CHEBI:30616"/>
        <dbReference type="ChEBI" id="CHEBI:73990"/>
        <dbReference type="ChEBI" id="CHEBI:77593"/>
        <dbReference type="ChEBI" id="CHEBI:456216"/>
    </reaction>
    <physiologicalReaction direction="left-to-right" evidence="21">
        <dbReference type="Rhea" id="RHEA:63329"/>
    </physiologicalReaction>
</comment>
<dbReference type="Ensembl" id="ENSGMOT00000027365.1">
    <property type="protein sequence ID" value="ENSGMOP00000029082.1"/>
    <property type="gene ID" value="ENSGMOG00000007320.2"/>
</dbReference>
<evidence type="ECO:0000256" key="3">
    <source>
        <dbReference type="ARBA" id="ARBA00009280"/>
    </source>
</evidence>
<protein>
    <recommendedName>
        <fullName evidence="31">Diacylglycerol kinase</fullName>
        <shortName evidence="31">DAG kinase</shortName>
        <ecNumber evidence="31">2.7.1.107</ecNumber>
    </recommendedName>
</protein>
<dbReference type="CDD" id="cd20890">
    <property type="entry name" value="C1_DGKalpha_rpt2"/>
    <property type="match status" value="1"/>
</dbReference>
<dbReference type="InterPro" id="IPR016064">
    <property type="entry name" value="NAD/diacylglycerol_kinase_sf"/>
</dbReference>
<reference evidence="35" key="2">
    <citation type="submission" date="2025-08" db="UniProtKB">
        <authorList>
            <consortium name="Ensembl"/>
        </authorList>
    </citation>
    <scope>IDENTIFICATION</scope>
</reference>
<dbReference type="GO" id="GO:0047649">
    <property type="term" value="F:alkylglycerol kinase activity"/>
    <property type="evidence" value="ECO:0007669"/>
    <property type="project" value="UniProtKB-EC"/>
</dbReference>
<comment type="catalytic activity">
    <reaction evidence="24">
        <text>1,2-dihexadecanoyl-sn-glycerol + ATP = 1,2-dihexadecanoyl-sn-glycero-3-phosphate + ADP + H(+)</text>
        <dbReference type="Rhea" id="RHEA:63324"/>
        <dbReference type="ChEBI" id="CHEBI:15378"/>
        <dbReference type="ChEBI" id="CHEBI:30616"/>
        <dbReference type="ChEBI" id="CHEBI:72859"/>
        <dbReference type="ChEBI" id="CHEBI:82929"/>
        <dbReference type="ChEBI" id="CHEBI:456216"/>
    </reaction>
    <physiologicalReaction direction="left-to-right" evidence="24">
        <dbReference type="Rhea" id="RHEA:63325"/>
    </physiologicalReaction>
</comment>
<evidence type="ECO:0000313" key="35">
    <source>
        <dbReference type="Ensembl" id="ENSGMOP00000029082.1"/>
    </source>
</evidence>
<reference evidence="35" key="3">
    <citation type="submission" date="2025-09" db="UniProtKB">
        <authorList>
            <consortium name="Ensembl"/>
        </authorList>
    </citation>
    <scope>IDENTIFICATION</scope>
</reference>
<evidence type="ECO:0000313" key="36">
    <source>
        <dbReference type="Proteomes" id="UP000694546"/>
    </source>
</evidence>
<dbReference type="SMART" id="SM00046">
    <property type="entry name" value="DAGKc"/>
    <property type="match status" value="1"/>
</dbReference>
<evidence type="ECO:0000256" key="30">
    <source>
        <dbReference type="ARBA" id="ARBA00049500"/>
    </source>
</evidence>
<dbReference type="Gene3D" id="3.40.50.10330">
    <property type="entry name" value="Probable inorganic polyphosphate/atp-NAD kinase, domain 1"/>
    <property type="match status" value="1"/>
</dbReference>
<comment type="catalytic activity">
    <reaction evidence="18">
        <text>1,2-didecanoyl-sn-glycerol + ATP = 1,2-didecanoyl-sn-glycero-3-phosphate + ADP + H(+)</text>
        <dbReference type="Rhea" id="RHEA:43428"/>
        <dbReference type="ChEBI" id="CHEBI:15378"/>
        <dbReference type="ChEBI" id="CHEBI:18155"/>
        <dbReference type="ChEBI" id="CHEBI:30616"/>
        <dbReference type="ChEBI" id="CHEBI:78227"/>
        <dbReference type="ChEBI" id="CHEBI:456216"/>
    </reaction>
    <physiologicalReaction direction="left-to-right" evidence="18">
        <dbReference type="Rhea" id="RHEA:43429"/>
    </physiologicalReaction>
</comment>
<gene>
    <name evidence="35" type="primary">dgkaa</name>
</gene>
<dbReference type="GeneTree" id="ENSGT00940000157144"/>